<dbReference type="InterPro" id="IPR015972">
    <property type="entry name" value="Ribosomal_eL19_dom1"/>
</dbReference>
<feature type="compositionally biased region" description="Basic residues" evidence="8">
    <location>
        <begin position="71"/>
        <end position="87"/>
    </location>
</feature>
<keyword evidence="4 7" id="KW-0694">RNA-binding</keyword>
<dbReference type="InterPro" id="IPR039547">
    <property type="entry name" value="Ribosomal_eL19"/>
</dbReference>
<dbReference type="InterPro" id="IPR057260">
    <property type="entry name" value="Ribosomal_L19e_C"/>
</dbReference>
<keyword evidence="6 7" id="KW-0687">Ribonucleoprotein</keyword>
<keyword evidence="3 7" id="KW-0699">rRNA-binding</keyword>
<comment type="similarity">
    <text evidence="1 7">Belongs to the eukaryotic ribosomal protein eL19 family.</text>
</comment>
<feature type="domain" description="Large ribosomal subunit protein eL19" evidence="9">
    <location>
        <begin position="3"/>
        <end position="146"/>
    </location>
</feature>
<evidence type="ECO:0000256" key="2">
    <source>
        <dbReference type="ARBA" id="ARBA00011838"/>
    </source>
</evidence>
<keyword evidence="11" id="KW-1185">Reference proteome</keyword>
<dbReference type="Proteomes" id="UP000000391">
    <property type="component" value="Chromosome"/>
</dbReference>
<dbReference type="InterPro" id="IPR035970">
    <property type="entry name" value="60S_ribosomal_eL19_sf"/>
</dbReference>
<gene>
    <name evidence="7" type="primary">rpl19e</name>
    <name evidence="10" type="ordered locus">Metev_0840</name>
</gene>
<dbReference type="GO" id="GO:0070180">
    <property type="term" value="F:large ribosomal subunit rRNA binding"/>
    <property type="evidence" value="ECO:0007669"/>
    <property type="project" value="UniProtKB-UniRule"/>
</dbReference>
<dbReference type="NCBIfam" id="NF006343">
    <property type="entry name" value="PRK08570.1"/>
    <property type="match status" value="1"/>
</dbReference>
<dbReference type="SUPFAM" id="SSF48140">
    <property type="entry name" value="Ribosomal protein L19 (L19e)"/>
    <property type="match status" value="1"/>
</dbReference>
<dbReference type="InterPro" id="IPR015973">
    <property type="entry name" value="Ribosomal_eL19_dom2"/>
</dbReference>
<dbReference type="PANTHER" id="PTHR10722">
    <property type="entry name" value="60S RIBOSOMAL PROTEIN L19"/>
    <property type="match status" value="1"/>
</dbReference>
<dbReference type="Gene3D" id="1.20.5.560">
    <property type="entry name" value="Single Heli x bin"/>
    <property type="match status" value="1"/>
</dbReference>
<comment type="subunit">
    <text evidence="2 7">Part of the 50S ribosomal subunit.</text>
</comment>
<keyword evidence="5 7" id="KW-0689">Ribosomal protein</keyword>
<dbReference type="FunFam" id="1.10.1650.10:FF:000001">
    <property type="entry name" value="Ribosomal protein L19"/>
    <property type="match status" value="1"/>
</dbReference>
<dbReference type="InterPro" id="IPR033936">
    <property type="entry name" value="Ribosomal_eL19_arc"/>
</dbReference>
<dbReference type="AlphaFoldDB" id="D7E8R7"/>
<evidence type="ECO:0000256" key="3">
    <source>
        <dbReference type="ARBA" id="ARBA00022730"/>
    </source>
</evidence>
<comment type="function">
    <text evidence="7">Binds to the 23S rRNA.</text>
</comment>
<organism evidence="10 11">
    <name type="scientific">Methanohalobium evestigatum (strain ATCC BAA-1072 / DSM 3721 / NBRC 107634 / OCM 161 / Z-7303)</name>
    <dbReference type="NCBI Taxonomy" id="644295"/>
    <lineage>
        <taxon>Archaea</taxon>
        <taxon>Methanobacteriati</taxon>
        <taxon>Methanobacteriota</taxon>
        <taxon>Stenosarchaea group</taxon>
        <taxon>Methanomicrobia</taxon>
        <taxon>Methanosarcinales</taxon>
        <taxon>Methanosarcinaceae</taxon>
        <taxon>Methanohalobium</taxon>
    </lineage>
</organism>
<dbReference type="HAMAP" id="MF_01475">
    <property type="entry name" value="Ribosomal_eL19"/>
    <property type="match status" value="1"/>
</dbReference>
<reference evidence="10 11" key="1">
    <citation type="submission" date="2010-06" db="EMBL/GenBank/DDBJ databases">
        <title>Complete sequence chromosome of Methanohalobium evestigatum Z-7303.</title>
        <authorList>
            <consortium name="US DOE Joint Genome Institute"/>
            <person name="Lucas S."/>
            <person name="Copeland A."/>
            <person name="Lapidus A."/>
            <person name="Cheng J.-F."/>
            <person name="Bruce D."/>
            <person name="Goodwin L."/>
            <person name="Pitluck S."/>
            <person name="Saunders E."/>
            <person name="Detter J.C."/>
            <person name="Han C."/>
            <person name="Tapia R."/>
            <person name="Land M."/>
            <person name="Hauser L."/>
            <person name="Kyrpides N."/>
            <person name="Mikhailova N."/>
            <person name="Sieprawska-Lupa M."/>
            <person name="Whitman W.B."/>
            <person name="Anderson I."/>
            <person name="Woyke T."/>
        </authorList>
    </citation>
    <scope>NUCLEOTIDE SEQUENCE [LARGE SCALE GENOMIC DNA]</scope>
    <source>
        <strain evidence="11">ATCC BAA-1072 / DSM 3721 / NBRC 107634 / OCM 161 / Z-7303</strain>
    </source>
</reference>
<dbReference type="Pfam" id="PF25476">
    <property type="entry name" value="Ribosomal_L19e_C"/>
    <property type="match status" value="1"/>
</dbReference>
<accession>D7E8R7</accession>
<dbReference type="SMART" id="SM01416">
    <property type="entry name" value="Ribosomal_L19e"/>
    <property type="match status" value="1"/>
</dbReference>
<evidence type="ECO:0000256" key="5">
    <source>
        <dbReference type="ARBA" id="ARBA00022980"/>
    </source>
</evidence>
<dbReference type="EMBL" id="CP002069">
    <property type="protein sequence ID" value="ADI73738.1"/>
    <property type="molecule type" value="Genomic_DNA"/>
</dbReference>
<proteinExistence type="inferred from homology"/>
<evidence type="ECO:0000313" key="11">
    <source>
        <dbReference type="Proteomes" id="UP000000391"/>
    </source>
</evidence>
<evidence type="ECO:0000313" key="10">
    <source>
        <dbReference type="EMBL" id="ADI73738.1"/>
    </source>
</evidence>
<dbReference type="RefSeq" id="WP_013194306.1">
    <property type="nucleotide sequence ID" value="NC_014253.1"/>
</dbReference>
<dbReference type="GeneID" id="9346468"/>
<dbReference type="GO" id="GO:0022625">
    <property type="term" value="C:cytosolic large ribosomal subunit"/>
    <property type="evidence" value="ECO:0007669"/>
    <property type="project" value="InterPro"/>
</dbReference>
<dbReference type="Gene3D" id="1.10.1200.60">
    <property type="match status" value="1"/>
</dbReference>
<feature type="region of interest" description="Disordered" evidence="8">
    <location>
        <begin position="45"/>
        <end position="95"/>
    </location>
</feature>
<dbReference type="InterPro" id="IPR015974">
    <property type="entry name" value="Ribosomal_eL19_dom3"/>
</dbReference>
<dbReference type="GO" id="GO:0003735">
    <property type="term" value="F:structural constituent of ribosome"/>
    <property type="evidence" value="ECO:0007669"/>
    <property type="project" value="InterPro"/>
</dbReference>
<dbReference type="Pfam" id="PF01280">
    <property type="entry name" value="Ribosomal_L19e"/>
    <property type="match status" value="1"/>
</dbReference>
<name>D7E8R7_METEZ</name>
<dbReference type="InterPro" id="IPR057259">
    <property type="entry name" value="Ribosomal_L19e"/>
</dbReference>
<evidence type="ECO:0000256" key="7">
    <source>
        <dbReference type="HAMAP-Rule" id="MF_01475"/>
    </source>
</evidence>
<dbReference type="OrthoDB" id="11624at2157"/>
<evidence type="ECO:0000256" key="1">
    <source>
        <dbReference type="ARBA" id="ARBA00011082"/>
    </source>
</evidence>
<evidence type="ECO:0000256" key="8">
    <source>
        <dbReference type="SAM" id="MobiDB-lite"/>
    </source>
</evidence>
<evidence type="ECO:0000259" key="9">
    <source>
        <dbReference type="SMART" id="SM01416"/>
    </source>
</evidence>
<protein>
    <recommendedName>
        <fullName evidence="7">Large ribosomal subunit protein eL19</fullName>
    </recommendedName>
</protein>
<dbReference type="KEGG" id="mev:Metev_0840"/>
<dbReference type="CDD" id="cd01418">
    <property type="entry name" value="Ribosomal_L19e_A"/>
    <property type="match status" value="1"/>
</dbReference>
<evidence type="ECO:0000256" key="6">
    <source>
        <dbReference type="ARBA" id="ARBA00023274"/>
    </source>
</evidence>
<dbReference type="Gene3D" id="1.10.1650.10">
    <property type="match status" value="1"/>
</dbReference>
<sequence>MSDVSNQKKLAAKILGCGVNRVWVNPEASDDVAAAITREDIREQIENGNIKAQPIKGVSRSRARERDAKRKYGHRKGHGSRKGKKGARNPEKEQWMKKIRALRKRLKELRDDGTLDRPTYCKLYRQAKGGQFRSTAHLEAHLGVERTR</sequence>
<dbReference type="GO" id="GO:0006412">
    <property type="term" value="P:translation"/>
    <property type="evidence" value="ECO:0007669"/>
    <property type="project" value="UniProtKB-UniRule"/>
</dbReference>
<dbReference type="InterPro" id="IPR000196">
    <property type="entry name" value="Ribosomal_eL19_dom"/>
</dbReference>
<evidence type="ECO:0000256" key="4">
    <source>
        <dbReference type="ARBA" id="ARBA00022884"/>
    </source>
</evidence>
<dbReference type="STRING" id="644295.Metev_0840"/>
<dbReference type="HOGENOM" id="CLU_083919_1_1_2"/>